<gene>
    <name evidence="2" type="ORF">ILUMI_20132</name>
</gene>
<keyword evidence="3" id="KW-1185">Reference proteome</keyword>
<organism evidence="2 3">
    <name type="scientific">Ignelater luminosus</name>
    <name type="common">Cucubano</name>
    <name type="synonym">Pyrophorus luminosus</name>
    <dbReference type="NCBI Taxonomy" id="2038154"/>
    <lineage>
        <taxon>Eukaryota</taxon>
        <taxon>Metazoa</taxon>
        <taxon>Ecdysozoa</taxon>
        <taxon>Arthropoda</taxon>
        <taxon>Hexapoda</taxon>
        <taxon>Insecta</taxon>
        <taxon>Pterygota</taxon>
        <taxon>Neoptera</taxon>
        <taxon>Endopterygota</taxon>
        <taxon>Coleoptera</taxon>
        <taxon>Polyphaga</taxon>
        <taxon>Elateriformia</taxon>
        <taxon>Elateroidea</taxon>
        <taxon>Elateridae</taxon>
        <taxon>Agrypninae</taxon>
        <taxon>Pyrophorini</taxon>
        <taxon>Ignelater</taxon>
    </lineage>
</organism>
<sequence length="76" mass="8849">MEILEDDVEQNEEKKDSDDSTAALNKGDKCFEYIVEQFPELSDAKLKEDYSKEQGERFHQDLKEMEGDTRADRTSV</sequence>
<reference evidence="2" key="1">
    <citation type="submission" date="2019-08" db="EMBL/GenBank/DDBJ databases">
        <title>The genome of the North American firefly Photinus pyralis.</title>
        <authorList>
            <consortium name="Photinus pyralis genome working group"/>
            <person name="Fallon T.R."/>
            <person name="Sander Lower S.E."/>
            <person name="Weng J.-K."/>
        </authorList>
    </citation>
    <scope>NUCLEOTIDE SEQUENCE</scope>
    <source>
        <strain evidence="2">TRF0915ILg1</strain>
        <tissue evidence="2">Whole body</tissue>
    </source>
</reference>
<name>A0A8K0CL69_IGNLU</name>
<dbReference type="EMBL" id="VTPC01088833">
    <property type="protein sequence ID" value="KAF2886042.1"/>
    <property type="molecule type" value="Genomic_DNA"/>
</dbReference>
<feature type="region of interest" description="Disordered" evidence="1">
    <location>
        <begin position="1"/>
        <end position="23"/>
    </location>
</feature>
<dbReference type="AlphaFoldDB" id="A0A8K0CL69"/>
<evidence type="ECO:0000313" key="3">
    <source>
        <dbReference type="Proteomes" id="UP000801492"/>
    </source>
</evidence>
<evidence type="ECO:0000256" key="1">
    <source>
        <dbReference type="SAM" id="MobiDB-lite"/>
    </source>
</evidence>
<evidence type="ECO:0000313" key="2">
    <source>
        <dbReference type="EMBL" id="KAF2886042.1"/>
    </source>
</evidence>
<protein>
    <submittedName>
        <fullName evidence="2">Uncharacterized protein</fullName>
    </submittedName>
</protein>
<proteinExistence type="predicted"/>
<feature type="compositionally biased region" description="Acidic residues" evidence="1">
    <location>
        <begin position="1"/>
        <end position="10"/>
    </location>
</feature>
<accession>A0A8K0CL69</accession>
<feature type="region of interest" description="Disordered" evidence="1">
    <location>
        <begin position="48"/>
        <end position="76"/>
    </location>
</feature>
<comment type="caution">
    <text evidence="2">The sequence shown here is derived from an EMBL/GenBank/DDBJ whole genome shotgun (WGS) entry which is preliminary data.</text>
</comment>
<dbReference type="Proteomes" id="UP000801492">
    <property type="component" value="Unassembled WGS sequence"/>
</dbReference>